<keyword evidence="1" id="KW-0812">Transmembrane</keyword>
<proteinExistence type="predicted"/>
<name>A0A8F6D550_MELTU</name>
<geneLocation type="mitochondrion" evidence="2"/>
<feature type="transmembrane region" description="Helical" evidence="1">
    <location>
        <begin position="6"/>
        <end position="29"/>
    </location>
</feature>
<keyword evidence="1" id="KW-1133">Transmembrane helix</keyword>
<organism evidence="2">
    <name type="scientific">Melanoides tuberculata</name>
    <name type="common">Red-rimmed melania</name>
    <dbReference type="NCBI Taxonomy" id="55729"/>
    <lineage>
        <taxon>Eukaryota</taxon>
        <taxon>Metazoa</taxon>
        <taxon>Spiralia</taxon>
        <taxon>Lophotrochozoa</taxon>
        <taxon>Mollusca</taxon>
        <taxon>Gastropoda</taxon>
        <taxon>Caenogastropoda</taxon>
        <taxon>Sorbeoconcha</taxon>
        <taxon>Cerithioidea</taxon>
        <taxon>Thiaridae</taxon>
        <taxon>Thiarinae</taxon>
        <taxon>Melanoides</taxon>
    </lineage>
</organism>
<protein>
    <submittedName>
        <fullName evidence="2">ATP synthase F0 subunit 8</fullName>
    </submittedName>
</protein>
<dbReference type="EMBL" id="MZ321058">
    <property type="protein sequence ID" value="QXP99773.1"/>
    <property type="molecule type" value="Genomic_DNA"/>
</dbReference>
<accession>A0A8F6D550</accession>
<reference evidence="2" key="1">
    <citation type="submission" date="2021-05" db="EMBL/GenBank/DDBJ databases">
        <authorList>
            <person name="Ling Y."/>
        </authorList>
    </citation>
    <scope>NUCLEOTIDE SEQUENCE</scope>
</reference>
<sequence length="55" mass="6682">MPQLSPLNWIFLFSLFWLTVFLVFCLIWWQGSFEFKVLKSEGLLPLDSPENKWCW</sequence>
<keyword evidence="1" id="KW-0472">Membrane</keyword>
<evidence type="ECO:0000256" key="1">
    <source>
        <dbReference type="SAM" id="Phobius"/>
    </source>
</evidence>
<evidence type="ECO:0000313" key="2">
    <source>
        <dbReference type="EMBL" id="QXP99773.1"/>
    </source>
</evidence>
<gene>
    <name evidence="2" type="primary">atp8</name>
</gene>
<dbReference type="AlphaFoldDB" id="A0A8F6D550"/>
<keyword evidence="2" id="KW-0496">Mitochondrion</keyword>